<proteinExistence type="predicted"/>
<keyword evidence="2" id="KW-0732">Signal</keyword>
<feature type="chain" id="PRO_5001823651" description="Hydroxyproline-rich glycoprotein family protein" evidence="2">
    <location>
        <begin position="23"/>
        <end position="187"/>
    </location>
</feature>
<evidence type="ECO:0000256" key="2">
    <source>
        <dbReference type="SAM" id="SignalP"/>
    </source>
</evidence>
<feature type="region of interest" description="Disordered" evidence="1">
    <location>
        <begin position="65"/>
        <end position="136"/>
    </location>
</feature>
<dbReference type="OrthoDB" id="1112328at2759"/>
<reference evidence="4" key="1">
    <citation type="journal article" date="2015" name="Nat. Plants">
        <title>Genome expansion of Arabis alpina linked with retrotransposition and reduced symmetric DNA methylation.</title>
        <authorList>
            <person name="Willing E.M."/>
            <person name="Rawat V."/>
            <person name="Mandakova T."/>
            <person name="Maumus F."/>
            <person name="James G.V."/>
            <person name="Nordstroem K.J."/>
            <person name="Becker C."/>
            <person name="Warthmann N."/>
            <person name="Chica C."/>
            <person name="Szarzynska B."/>
            <person name="Zytnicki M."/>
            <person name="Albani M.C."/>
            <person name="Kiefer C."/>
            <person name="Bergonzi S."/>
            <person name="Castaings L."/>
            <person name="Mateos J.L."/>
            <person name="Berns M.C."/>
            <person name="Bujdoso N."/>
            <person name="Piofczyk T."/>
            <person name="de Lorenzo L."/>
            <person name="Barrero-Sicilia C."/>
            <person name="Mateos I."/>
            <person name="Piednoel M."/>
            <person name="Hagmann J."/>
            <person name="Chen-Min-Tao R."/>
            <person name="Iglesias-Fernandez R."/>
            <person name="Schuster S.C."/>
            <person name="Alonso-Blanco C."/>
            <person name="Roudier F."/>
            <person name="Carbonero P."/>
            <person name="Paz-Ares J."/>
            <person name="Davis S.J."/>
            <person name="Pecinka A."/>
            <person name="Quesneville H."/>
            <person name="Colot V."/>
            <person name="Lysak M.A."/>
            <person name="Weigel D."/>
            <person name="Coupland G."/>
            <person name="Schneeberger K."/>
        </authorList>
    </citation>
    <scope>NUCLEOTIDE SEQUENCE [LARGE SCALE GENOMIC DNA]</scope>
    <source>
        <strain evidence="4">cv. Pajares</strain>
    </source>
</reference>
<evidence type="ECO:0008006" key="5">
    <source>
        <dbReference type="Google" id="ProtNLM"/>
    </source>
</evidence>
<protein>
    <recommendedName>
        <fullName evidence="5">Hydroxyproline-rich glycoprotein family protein</fullName>
    </recommendedName>
</protein>
<dbReference type="Proteomes" id="UP000029120">
    <property type="component" value="Chromosome 1"/>
</dbReference>
<sequence>MASLSLVLRYVFVLTFFILLSSQETFSSRLVRSLAEVTEIGADDYPSTGRNTPVRDLGFPDFPSFQEAMVAPPPPPPDLPLLPPPPPDMPLLPPPPPDMPLLPPPPPDMPLLPPPPPDLPLLPPPSPPTIPSLEEPPRVPVPVWPALPEFLPFPFIEQPPPSEPFGPRFDESGNVIPSSPSNPLGFP</sequence>
<dbReference type="OMA" id="RFDESDT"/>
<evidence type="ECO:0000256" key="1">
    <source>
        <dbReference type="SAM" id="MobiDB-lite"/>
    </source>
</evidence>
<evidence type="ECO:0000313" key="3">
    <source>
        <dbReference type="EMBL" id="KFK44879.1"/>
    </source>
</evidence>
<feature type="signal peptide" evidence="2">
    <location>
        <begin position="1"/>
        <end position="22"/>
    </location>
</feature>
<evidence type="ECO:0000313" key="4">
    <source>
        <dbReference type="Proteomes" id="UP000029120"/>
    </source>
</evidence>
<accession>A0A087HRX7</accession>
<name>A0A087HRX7_ARAAL</name>
<gene>
    <name evidence="3" type="ordered locus">AALP_Aa1g314800</name>
</gene>
<feature type="compositionally biased region" description="Pro residues" evidence="1">
    <location>
        <begin position="71"/>
        <end position="130"/>
    </location>
</feature>
<feature type="region of interest" description="Disordered" evidence="1">
    <location>
        <begin position="155"/>
        <end position="187"/>
    </location>
</feature>
<dbReference type="AlphaFoldDB" id="A0A087HRX7"/>
<organism evidence="3 4">
    <name type="scientific">Arabis alpina</name>
    <name type="common">Alpine rock-cress</name>
    <dbReference type="NCBI Taxonomy" id="50452"/>
    <lineage>
        <taxon>Eukaryota</taxon>
        <taxon>Viridiplantae</taxon>
        <taxon>Streptophyta</taxon>
        <taxon>Embryophyta</taxon>
        <taxon>Tracheophyta</taxon>
        <taxon>Spermatophyta</taxon>
        <taxon>Magnoliopsida</taxon>
        <taxon>eudicotyledons</taxon>
        <taxon>Gunneridae</taxon>
        <taxon>Pentapetalae</taxon>
        <taxon>rosids</taxon>
        <taxon>malvids</taxon>
        <taxon>Brassicales</taxon>
        <taxon>Brassicaceae</taxon>
        <taxon>Arabideae</taxon>
        <taxon>Arabis</taxon>
    </lineage>
</organism>
<keyword evidence="4" id="KW-1185">Reference proteome</keyword>
<feature type="compositionally biased region" description="Polar residues" evidence="1">
    <location>
        <begin position="175"/>
        <end position="187"/>
    </location>
</feature>
<dbReference type="Gramene" id="KFK44879">
    <property type="protein sequence ID" value="KFK44879"/>
    <property type="gene ID" value="AALP_AA1G314800"/>
</dbReference>
<dbReference type="EMBL" id="CM002869">
    <property type="protein sequence ID" value="KFK44879.1"/>
    <property type="molecule type" value="Genomic_DNA"/>
</dbReference>